<evidence type="ECO:0000313" key="7">
    <source>
        <dbReference type="Proteomes" id="UP000539175"/>
    </source>
</evidence>
<dbReference type="PANTHER" id="PTHR24220:SF689">
    <property type="entry name" value="LIPOPROTEIN-RELEASING SYSTEM ATP-BINDING PROTEIN LOLD"/>
    <property type="match status" value="1"/>
</dbReference>
<dbReference type="InterPro" id="IPR003439">
    <property type="entry name" value="ABC_transporter-like_ATP-bd"/>
</dbReference>
<dbReference type="Proteomes" id="UP000539175">
    <property type="component" value="Unassembled WGS sequence"/>
</dbReference>
<dbReference type="GO" id="GO:0005524">
    <property type="term" value="F:ATP binding"/>
    <property type="evidence" value="ECO:0007669"/>
    <property type="project" value="UniProtKB-KW"/>
</dbReference>
<dbReference type="CDD" id="cd03255">
    <property type="entry name" value="ABC_MJ0796_LolCDE_FtsE"/>
    <property type="match status" value="1"/>
</dbReference>
<keyword evidence="3" id="KW-0547">Nucleotide-binding</keyword>
<dbReference type="GO" id="GO:0089705">
    <property type="term" value="P:protein localization to outer membrane"/>
    <property type="evidence" value="ECO:0007669"/>
    <property type="project" value="TreeGrafter"/>
</dbReference>
<keyword evidence="7" id="KW-1185">Reference proteome</keyword>
<keyword evidence="2" id="KW-0813">Transport</keyword>
<dbReference type="SMART" id="SM00382">
    <property type="entry name" value="AAA"/>
    <property type="match status" value="1"/>
</dbReference>
<protein>
    <submittedName>
        <fullName evidence="6">Lipoprotein-releasing system ATP-binding protein</fullName>
        <ecNumber evidence="6">3.6.3.-</ecNumber>
    </submittedName>
</protein>
<dbReference type="GO" id="GO:0022857">
    <property type="term" value="F:transmembrane transporter activity"/>
    <property type="evidence" value="ECO:0007669"/>
    <property type="project" value="TreeGrafter"/>
</dbReference>
<feature type="domain" description="ABC transporter" evidence="5">
    <location>
        <begin position="21"/>
        <end position="250"/>
    </location>
</feature>
<evidence type="ECO:0000313" key="6">
    <source>
        <dbReference type="EMBL" id="MBB6251622.1"/>
    </source>
</evidence>
<accession>A0A7X0ECE3</accession>
<dbReference type="GO" id="GO:0044874">
    <property type="term" value="P:lipoprotein localization to outer membrane"/>
    <property type="evidence" value="ECO:0007669"/>
    <property type="project" value="TreeGrafter"/>
</dbReference>
<dbReference type="InterPro" id="IPR017911">
    <property type="entry name" value="MacB-like_ATP-bd"/>
</dbReference>
<evidence type="ECO:0000256" key="1">
    <source>
        <dbReference type="ARBA" id="ARBA00005417"/>
    </source>
</evidence>
<evidence type="ECO:0000259" key="5">
    <source>
        <dbReference type="PROSITE" id="PS50893"/>
    </source>
</evidence>
<dbReference type="PANTHER" id="PTHR24220">
    <property type="entry name" value="IMPORT ATP-BINDING PROTEIN"/>
    <property type="match status" value="1"/>
</dbReference>
<keyword evidence="6" id="KW-0378">Hydrolase</keyword>
<dbReference type="GO" id="GO:0016887">
    <property type="term" value="F:ATP hydrolysis activity"/>
    <property type="evidence" value="ECO:0007669"/>
    <property type="project" value="InterPro"/>
</dbReference>
<dbReference type="EC" id="3.6.3.-" evidence="6"/>
<reference evidence="6 7" key="1">
    <citation type="submission" date="2020-08" db="EMBL/GenBank/DDBJ databases">
        <title>Genomic Encyclopedia of Type Strains, Phase IV (KMG-IV): sequencing the most valuable type-strain genomes for metagenomic binning, comparative biology and taxonomic classification.</title>
        <authorList>
            <person name="Goeker M."/>
        </authorList>
    </citation>
    <scope>NUCLEOTIDE SEQUENCE [LARGE SCALE GENOMIC DNA]</scope>
    <source>
        <strain evidence="6 7">DSM 22198</strain>
    </source>
</reference>
<evidence type="ECO:0000256" key="4">
    <source>
        <dbReference type="ARBA" id="ARBA00022840"/>
    </source>
</evidence>
<organism evidence="6 7">
    <name type="scientific">Nitrospirillum iridis</name>
    <dbReference type="NCBI Taxonomy" id="765888"/>
    <lineage>
        <taxon>Bacteria</taxon>
        <taxon>Pseudomonadati</taxon>
        <taxon>Pseudomonadota</taxon>
        <taxon>Alphaproteobacteria</taxon>
        <taxon>Rhodospirillales</taxon>
        <taxon>Azospirillaceae</taxon>
        <taxon>Nitrospirillum</taxon>
    </lineage>
</organism>
<comment type="similarity">
    <text evidence="1">Belongs to the ABC transporter superfamily.</text>
</comment>
<dbReference type="EMBL" id="JACIIZ010000005">
    <property type="protein sequence ID" value="MBB6251622.1"/>
    <property type="molecule type" value="Genomic_DNA"/>
</dbReference>
<name>A0A7X0ECE3_9PROT</name>
<keyword evidence="4 6" id="KW-0067">ATP-binding</keyword>
<dbReference type="Pfam" id="PF00005">
    <property type="entry name" value="ABC_tran"/>
    <property type="match status" value="1"/>
</dbReference>
<dbReference type="InterPro" id="IPR015854">
    <property type="entry name" value="ABC_transpr_LolD-like"/>
</dbReference>
<sequence>MSDLPVMDVPNSRPVVGETVLELSGVIRRFQQAGNVLEVLRGAACAVRRGEIVALVGPSGAGKSTLLHIAGLLEHADGGVIRIAGRDAATLDDAGRTALRRETIGFVYQFHHLLPEFSAEENIVLPQMIAGVPKAAARERAKELLSLVGLAARASHRPARLSGGEQQRVAIARALANRPSLLIADEPTGNLDHHTADDVFALLTDLVRGSGTGPGGRKDGFGALVATHNLDLAARMDRVIELRDGVLVET</sequence>
<dbReference type="Gene3D" id="3.40.50.300">
    <property type="entry name" value="P-loop containing nucleotide triphosphate hydrolases"/>
    <property type="match status" value="1"/>
</dbReference>
<dbReference type="InterPro" id="IPR017871">
    <property type="entry name" value="ABC_transporter-like_CS"/>
</dbReference>
<dbReference type="SUPFAM" id="SSF52540">
    <property type="entry name" value="P-loop containing nucleoside triphosphate hydrolases"/>
    <property type="match status" value="1"/>
</dbReference>
<dbReference type="AlphaFoldDB" id="A0A7X0ECE3"/>
<dbReference type="GO" id="GO:0005886">
    <property type="term" value="C:plasma membrane"/>
    <property type="evidence" value="ECO:0007669"/>
    <property type="project" value="TreeGrafter"/>
</dbReference>
<dbReference type="InterPro" id="IPR003593">
    <property type="entry name" value="AAA+_ATPase"/>
</dbReference>
<evidence type="ECO:0000256" key="2">
    <source>
        <dbReference type="ARBA" id="ARBA00022448"/>
    </source>
</evidence>
<gene>
    <name evidence="6" type="ORF">FHS74_002173</name>
</gene>
<keyword evidence="6" id="KW-0449">Lipoprotein</keyword>
<evidence type="ECO:0000256" key="3">
    <source>
        <dbReference type="ARBA" id="ARBA00022741"/>
    </source>
</evidence>
<dbReference type="RefSeq" id="WP_246463051.1">
    <property type="nucleotide sequence ID" value="NZ_JACIIZ010000005.1"/>
</dbReference>
<dbReference type="PROSITE" id="PS00211">
    <property type="entry name" value="ABC_TRANSPORTER_1"/>
    <property type="match status" value="1"/>
</dbReference>
<dbReference type="PROSITE" id="PS50893">
    <property type="entry name" value="ABC_TRANSPORTER_2"/>
    <property type="match status" value="1"/>
</dbReference>
<proteinExistence type="inferred from homology"/>
<comment type="caution">
    <text evidence="6">The sequence shown here is derived from an EMBL/GenBank/DDBJ whole genome shotgun (WGS) entry which is preliminary data.</text>
</comment>
<dbReference type="InterPro" id="IPR027417">
    <property type="entry name" value="P-loop_NTPase"/>
</dbReference>